<evidence type="ECO:0000313" key="2">
    <source>
        <dbReference type="WBParaSite" id="ACAC_0000929501-mRNA-1"/>
    </source>
</evidence>
<protein>
    <submittedName>
        <fullName evidence="2">BH4_AAA_HYDROXYL_2 domain-containing protein</fullName>
    </submittedName>
</protein>
<evidence type="ECO:0000313" key="1">
    <source>
        <dbReference type="Proteomes" id="UP000035642"/>
    </source>
</evidence>
<reference evidence="2" key="2">
    <citation type="submission" date="2017-02" db="UniProtKB">
        <authorList>
            <consortium name="WormBaseParasite"/>
        </authorList>
    </citation>
    <scope>IDENTIFICATION</scope>
</reference>
<keyword evidence="1" id="KW-1185">Reference proteome</keyword>
<dbReference type="AlphaFoldDB" id="A0A0K0DEK0"/>
<dbReference type="WBParaSite" id="ACAC_0000929501-mRNA-1">
    <property type="protein sequence ID" value="ACAC_0000929501-mRNA-1"/>
    <property type="gene ID" value="ACAC_0000929501"/>
</dbReference>
<accession>A0A0K0DEK0</accession>
<name>A0A0K0DEK0_ANGCA</name>
<proteinExistence type="predicted"/>
<organism evidence="1 2">
    <name type="scientific">Angiostrongylus cantonensis</name>
    <name type="common">Rat lungworm</name>
    <dbReference type="NCBI Taxonomy" id="6313"/>
    <lineage>
        <taxon>Eukaryota</taxon>
        <taxon>Metazoa</taxon>
        <taxon>Ecdysozoa</taxon>
        <taxon>Nematoda</taxon>
        <taxon>Chromadorea</taxon>
        <taxon>Rhabditida</taxon>
        <taxon>Rhabditina</taxon>
        <taxon>Rhabditomorpha</taxon>
        <taxon>Strongyloidea</taxon>
        <taxon>Metastrongylidae</taxon>
        <taxon>Angiostrongylus</taxon>
    </lineage>
</organism>
<dbReference type="Proteomes" id="UP000035642">
    <property type="component" value="Unassembled WGS sequence"/>
</dbReference>
<reference evidence="1" key="1">
    <citation type="submission" date="2012-09" db="EMBL/GenBank/DDBJ databases">
        <authorList>
            <person name="Martin A.A."/>
        </authorList>
    </citation>
    <scope>NUCLEOTIDE SEQUENCE</scope>
</reference>
<sequence>MTPEKNCSSEHATVEEVEELWIITYFDILRRLRTDIKLYEEEIEGFYVNQEKIYREYFFKSLLEILTPILGLEGLNELERADLTETKRMSAF</sequence>